<dbReference type="GO" id="GO:0071555">
    <property type="term" value="P:cell wall organization"/>
    <property type="evidence" value="ECO:0007669"/>
    <property type="project" value="UniProtKB-KW"/>
</dbReference>
<organism evidence="2 3">
    <name type="scientific">Heliomicrobium undosum</name>
    <dbReference type="NCBI Taxonomy" id="121734"/>
    <lineage>
        <taxon>Bacteria</taxon>
        <taxon>Bacillati</taxon>
        <taxon>Bacillota</taxon>
        <taxon>Clostridia</taxon>
        <taxon>Eubacteriales</taxon>
        <taxon>Heliobacteriaceae</taxon>
        <taxon>Heliomicrobium</taxon>
    </lineage>
</organism>
<feature type="transmembrane region" description="Helical" evidence="1">
    <location>
        <begin position="39"/>
        <end position="57"/>
    </location>
</feature>
<comment type="subcellular location">
    <subcellularLocation>
        <location evidence="1">Cell membrane</location>
        <topology evidence="1">Multi-pass membrane protein</topology>
    </subcellularLocation>
</comment>
<gene>
    <name evidence="1" type="primary">amj</name>
    <name evidence="2" type="ORF">GTO91_07975</name>
</gene>
<feature type="transmembrane region" description="Helical" evidence="1">
    <location>
        <begin position="252"/>
        <end position="276"/>
    </location>
</feature>
<keyword evidence="1" id="KW-0812">Transmembrane</keyword>
<dbReference type="GO" id="GO:0015648">
    <property type="term" value="F:lipid-linked peptidoglycan transporter activity"/>
    <property type="evidence" value="ECO:0007669"/>
    <property type="project" value="UniProtKB-UniRule"/>
</dbReference>
<feature type="transmembrane region" description="Helical" evidence="1">
    <location>
        <begin position="95"/>
        <end position="114"/>
    </location>
</feature>
<evidence type="ECO:0000313" key="3">
    <source>
        <dbReference type="Proteomes" id="UP000463470"/>
    </source>
</evidence>
<dbReference type="AlphaFoldDB" id="A0A845L9R8"/>
<sequence>MLSDFRFTVVIVLTAFIHMFHTFNYAVRLAGVQTKRVSMAYSLFNVLFLLASTANTIQAPLMAKGIEGAFRVLTDPLGTEAVALLVGTVDRQLRIVLLAATAGTIIGTLLIPSFTRIFSNGILMLEQIGSVPKLLLTALSVRRLKQLIASVQLPHPEVVARMREERTIPTMTLLLNILVSAIFTTGVLSALYAGVLSPEYRQTAGYLSALINGFATVLLATLIDPITAIYTDEAIAGTRSEEEVKSLVMYMAFSRIAGTLVAQALLLPAATLIVHFTGLI</sequence>
<dbReference type="GO" id="GO:0005886">
    <property type="term" value="C:plasma membrane"/>
    <property type="evidence" value="ECO:0007669"/>
    <property type="project" value="UniProtKB-SubCell"/>
</dbReference>
<dbReference type="GO" id="GO:0008360">
    <property type="term" value="P:regulation of cell shape"/>
    <property type="evidence" value="ECO:0007669"/>
    <property type="project" value="UniProtKB-KW"/>
</dbReference>
<dbReference type="GO" id="GO:0009252">
    <property type="term" value="P:peptidoglycan biosynthetic process"/>
    <property type="evidence" value="ECO:0007669"/>
    <property type="project" value="UniProtKB-UniRule"/>
</dbReference>
<feature type="transmembrane region" description="Helical" evidence="1">
    <location>
        <begin position="171"/>
        <end position="194"/>
    </location>
</feature>
<comment type="caution">
    <text evidence="2">The sequence shown here is derived from an EMBL/GenBank/DDBJ whole genome shotgun (WGS) entry which is preliminary data.</text>
</comment>
<dbReference type="EMBL" id="WXEY01000006">
    <property type="protein sequence ID" value="MZP29641.1"/>
    <property type="molecule type" value="Genomic_DNA"/>
</dbReference>
<feature type="transmembrane region" description="Helical" evidence="1">
    <location>
        <begin position="6"/>
        <end position="27"/>
    </location>
</feature>
<comment type="pathway">
    <text evidence="1">Cell wall biogenesis; peptidoglycan biosynthesis.</text>
</comment>
<comment type="function">
    <text evidence="1">Involved in peptidoglycan biosynthesis. Transports lipid-linked peptidoglycan precursors from the inner to the outer leaflet of the cytoplasmic membrane.</text>
</comment>
<comment type="similarity">
    <text evidence="1">Belongs to the Amj family.</text>
</comment>
<keyword evidence="1" id="KW-0961">Cell wall biogenesis/degradation</keyword>
<keyword evidence="1" id="KW-1003">Cell membrane</keyword>
<reference evidence="2 3" key="1">
    <citation type="submission" date="2020-01" db="EMBL/GenBank/DDBJ databases">
        <title>Whole-genome sequence of Heliobacterium undosum DSM 13378.</title>
        <authorList>
            <person name="Kyndt J.A."/>
            <person name="Meyer T.E."/>
        </authorList>
    </citation>
    <scope>NUCLEOTIDE SEQUENCE [LARGE SCALE GENOMIC DNA]</scope>
    <source>
        <strain evidence="2 3">DSM 13378</strain>
    </source>
</reference>
<protein>
    <recommendedName>
        <fullName evidence="1">Lipid II flippase Amj</fullName>
    </recommendedName>
</protein>
<keyword evidence="1" id="KW-0133">Cell shape</keyword>
<keyword evidence="1" id="KW-0472">Membrane</keyword>
<dbReference type="UniPathway" id="UPA00219"/>
<keyword evidence="1" id="KW-0813">Transport</keyword>
<feature type="transmembrane region" description="Helical" evidence="1">
    <location>
        <begin position="206"/>
        <end position="231"/>
    </location>
</feature>
<keyword evidence="3" id="KW-1185">Reference proteome</keyword>
<keyword evidence="1" id="KW-0573">Peptidoglycan synthesis</keyword>
<dbReference type="OrthoDB" id="7888986at2"/>
<accession>A0A845L9R8</accession>
<keyword evidence="1" id="KW-1133">Transmembrane helix</keyword>
<proteinExistence type="inferred from homology"/>
<dbReference type="Proteomes" id="UP000463470">
    <property type="component" value="Unassembled WGS sequence"/>
</dbReference>
<evidence type="ECO:0000313" key="2">
    <source>
        <dbReference type="EMBL" id="MZP29641.1"/>
    </source>
</evidence>
<dbReference type="HAMAP" id="MF_02077">
    <property type="entry name" value="Amj_flippase"/>
    <property type="match status" value="1"/>
</dbReference>
<dbReference type="RefSeq" id="WP_161257455.1">
    <property type="nucleotide sequence ID" value="NZ_WXEY01000006.1"/>
</dbReference>
<dbReference type="InterPro" id="IPR021260">
    <property type="entry name" value="Amj"/>
</dbReference>
<evidence type="ECO:0000256" key="1">
    <source>
        <dbReference type="HAMAP-Rule" id="MF_02077"/>
    </source>
</evidence>
<name>A0A845L9R8_9FIRM</name>
<dbReference type="Pfam" id="PF10997">
    <property type="entry name" value="Amj"/>
    <property type="match status" value="1"/>
</dbReference>